<comment type="caution">
    <text evidence="4">The sequence shown here is derived from an EMBL/GenBank/DDBJ whole genome shotgun (WGS) entry which is preliminary data.</text>
</comment>
<dbReference type="InterPro" id="IPR008978">
    <property type="entry name" value="HSP20-like_chaperone"/>
</dbReference>
<dbReference type="OrthoDB" id="9808910at2"/>
<evidence type="ECO:0000313" key="4">
    <source>
        <dbReference type="EMBL" id="KRS10589.1"/>
    </source>
</evidence>
<feature type="domain" description="SHSP" evidence="3">
    <location>
        <begin position="49"/>
        <end position="163"/>
    </location>
</feature>
<dbReference type="SUPFAM" id="SSF49764">
    <property type="entry name" value="HSP20-like chaperones"/>
    <property type="match status" value="1"/>
</dbReference>
<evidence type="ECO:0000256" key="2">
    <source>
        <dbReference type="RuleBase" id="RU003616"/>
    </source>
</evidence>
<dbReference type="PATRIC" id="fig|1641875.4.peg.2703"/>
<dbReference type="STRING" id="1641875.XM53_20695"/>
<dbReference type="InterPro" id="IPR002068">
    <property type="entry name" value="A-crystallin/Hsp20_dom"/>
</dbReference>
<dbReference type="PROSITE" id="PS01031">
    <property type="entry name" value="SHSP"/>
    <property type="match status" value="1"/>
</dbReference>
<proteinExistence type="inferred from homology"/>
<evidence type="ECO:0000259" key="3">
    <source>
        <dbReference type="PROSITE" id="PS01031"/>
    </source>
</evidence>
<evidence type="ECO:0000313" key="5">
    <source>
        <dbReference type="Proteomes" id="UP000051295"/>
    </source>
</evidence>
<dbReference type="EMBL" id="LAXJ01000029">
    <property type="protein sequence ID" value="KRS10589.1"/>
    <property type="molecule type" value="Genomic_DNA"/>
</dbReference>
<keyword evidence="5" id="KW-1185">Reference proteome</keyword>
<organism evidence="4 5">
    <name type="scientific">Roseovarius atlanticus</name>
    <dbReference type="NCBI Taxonomy" id="1641875"/>
    <lineage>
        <taxon>Bacteria</taxon>
        <taxon>Pseudomonadati</taxon>
        <taxon>Pseudomonadota</taxon>
        <taxon>Alphaproteobacteria</taxon>
        <taxon>Rhodobacterales</taxon>
        <taxon>Roseobacteraceae</taxon>
        <taxon>Roseovarius</taxon>
    </lineage>
</organism>
<dbReference type="Proteomes" id="UP000051295">
    <property type="component" value="Unassembled WGS sequence"/>
</dbReference>
<dbReference type="CDD" id="cd06464">
    <property type="entry name" value="ACD_sHsps-like"/>
    <property type="match status" value="1"/>
</dbReference>
<protein>
    <submittedName>
        <fullName evidence="4">Heat-shock protein Hsp20</fullName>
    </submittedName>
</protein>
<evidence type="ECO:0000256" key="1">
    <source>
        <dbReference type="PROSITE-ProRule" id="PRU00285"/>
    </source>
</evidence>
<dbReference type="RefSeq" id="WP_057796702.1">
    <property type="nucleotide sequence ID" value="NZ_LAXJ01000029.1"/>
</dbReference>
<sequence length="163" mass="18701">MQIKDIIPWAHRDHSFDADTHHENPIATLQRDLNKVLDNFRSRFGDLHWPWGHDEARSDIVGTKDAIEVSVELPGMEMKDIEVSVADGMLTVKGEKQVERQEEKQGYYLSERSYGAIYRTVPLPPGVDTERAEAEFKNGVLTVRLPHTPEALENVKRIEIKEK</sequence>
<comment type="similarity">
    <text evidence="1 2">Belongs to the small heat shock protein (HSP20) family.</text>
</comment>
<dbReference type="Pfam" id="PF00011">
    <property type="entry name" value="HSP20"/>
    <property type="match status" value="1"/>
</dbReference>
<dbReference type="InterPro" id="IPR031107">
    <property type="entry name" value="Small_HSP"/>
</dbReference>
<gene>
    <name evidence="4" type="ORF">XM53_20695</name>
</gene>
<dbReference type="Gene3D" id="2.60.40.790">
    <property type="match status" value="1"/>
</dbReference>
<reference evidence="4 5" key="1">
    <citation type="submission" date="2015-04" db="EMBL/GenBank/DDBJ databases">
        <title>The draft genome sequence of Roseovarius sp.R12b.</title>
        <authorList>
            <person name="Li G."/>
            <person name="Lai Q."/>
            <person name="Shao Z."/>
            <person name="Yan P."/>
        </authorList>
    </citation>
    <scope>NUCLEOTIDE SEQUENCE [LARGE SCALE GENOMIC DNA]</scope>
    <source>
        <strain evidence="4 5">R12B</strain>
    </source>
</reference>
<accession>A0A0T5NNQ2</accession>
<name>A0A0T5NNQ2_9RHOB</name>
<dbReference type="PANTHER" id="PTHR11527">
    <property type="entry name" value="HEAT-SHOCK PROTEIN 20 FAMILY MEMBER"/>
    <property type="match status" value="1"/>
</dbReference>
<dbReference type="AlphaFoldDB" id="A0A0T5NNQ2"/>